<evidence type="ECO:0000313" key="9">
    <source>
        <dbReference type="EMBL" id="MBA2173412.1"/>
    </source>
</evidence>
<evidence type="ECO:0000256" key="5">
    <source>
        <dbReference type="ARBA" id="ARBA00022989"/>
    </source>
</evidence>
<evidence type="ECO:0000256" key="2">
    <source>
        <dbReference type="ARBA" id="ARBA00006448"/>
    </source>
</evidence>
<proteinExistence type="inferred from homology"/>
<reference evidence="9 10" key="1">
    <citation type="journal article" date="2004" name="Extremophiles">
        <title>Halobacillus locisalis sp. nov., a halophilic bacterium isolated from a marine solar saltern of the Yellow Sea in Korea.</title>
        <authorList>
            <person name="Yoon J.H."/>
            <person name="Kang K.H."/>
            <person name="Oh T.K."/>
            <person name="Park Y.H."/>
        </authorList>
    </citation>
    <scope>NUCLEOTIDE SEQUENCE [LARGE SCALE GENOMIC DNA]</scope>
    <source>
        <strain evidence="9 10">KCTC 3788</strain>
    </source>
</reference>
<dbReference type="Proteomes" id="UP000571017">
    <property type="component" value="Unassembled WGS sequence"/>
</dbReference>
<dbReference type="EMBL" id="JACEFG010000001">
    <property type="protein sequence ID" value="MBA2173412.1"/>
    <property type="molecule type" value="Genomic_DNA"/>
</dbReference>
<feature type="transmembrane region" description="Helical" evidence="7">
    <location>
        <begin position="63"/>
        <end position="81"/>
    </location>
</feature>
<feature type="transmembrane region" description="Helical" evidence="7">
    <location>
        <begin position="6"/>
        <end position="26"/>
    </location>
</feature>
<feature type="transmembrane region" description="Helical" evidence="7">
    <location>
        <begin position="38"/>
        <end position="57"/>
    </location>
</feature>
<dbReference type="AlphaFoldDB" id="A0A838CMB2"/>
<evidence type="ECO:0000256" key="6">
    <source>
        <dbReference type="ARBA" id="ARBA00023136"/>
    </source>
</evidence>
<evidence type="ECO:0000256" key="1">
    <source>
        <dbReference type="ARBA" id="ARBA00004651"/>
    </source>
</evidence>
<gene>
    <name evidence="9" type="ORF">H0266_00715</name>
</gene>
<evidence type="ECO:0000259" key="8">
    <source>
        <dbReference type="Pfam" id="PF04239"/>
    </source>
</evidence>
<evidence type="ECO:0000256" key="7">
    <source>
        <dbReference type="SAM" id="Phobius"/>
    </source>
</evidence>
<dbReference type="Pfam" id="PF04239">
    <property type="entry name" value="DUF421"/>
    <property type="match status" value="1"/>
</dbReference>
<dbReference type="PANTHER" id="PTHR34582:SF7">
    <property type="entry name" value="UPF0702 TRANSMEMBRANE PROTEIN YDFS"/>
    <property type="match status" value="1"/>
</dbReference>
<comment type="similarity">
    <text evidence="2">Belongs to the UPF0702 family.</text>
</comment>
<protein>
    <submittedName>
        <fullName evidence="9">DUF421 domain-containing protein</fullName>
    </submittedName>
</protein>
<feature type="domain" description="YetF C-terminal" evidence="8">
    <location>
        <begin position="82"/>
        <end position="212"/>
    </location>
</feature>
<keyword evidence="5 7" id="KW-1133">Transmembrane helix</keyword>
<keyword evidence="3" id="KW-1003">Cell membrane</keyword>
<sequence>METYLFPIFRTIASFVILIIVTLMIGKHINSHKTHYSFALSITIGSIIANMAFDSAIPFKEMLVSFITIIFIFYCFLVLSAKRRHIRAWFSGSPTVLIENGKILEHNMRKIKFSLDDLDQHLRELGVFDLNELEFVFLEVSGQLSIKKKEKYEPVSRKDLQLPAEKEGIPRELIMDGKLIEKNLNETYSKQWVLQECKKRNLELKDVFYAVINSNGSLFIDQYEDHLRSPTDVE</sequence>
<accession>A0A838CMB2</accession>
<evidence type="ECO:0000256" key="3">
    <source>
        <dbReference type="ARBA" id="ARBA00022475"/>
    </source>
</evidence>
<dbReference type="InterPro" id="IPR023090">
    <property type="entry name" value="UPF0702_alpha/beta_dom_sf"/>
</dbReference>
<comment type="subcellular location">
    <subcellularLocation>
        <location evidence="1">Cell membrane</location>
        <topology evidence="1">Multi-pass membrane protein</topology>
    </subcellularLocation>
</comment>
<evidence type="ECO:0000313" key="10">
    <source>
        <dbReference type="Proteomes" id="UP000571017"/>
    </source>
</evidence>
<dbReference type="Gene3D" id="3.30.240.20">
    <property type="entry name" value="bsu07140 like domains"/>
    <property type="match status" value="2"/>
</dbReference>
<comment type="caution">
    <text evidence="9">The sequence shown here is derived from an EMBL/GenBank/DDBJ whole genome shotgun (WGS) entry which is preliminary data.</text>
</comment>
<name>A0A838CMB2_9BACI</name>
<dbReference type="PANTHER" id="PTHR34582">
    <property type="entry name" value="UPF0702 TRANSMEMBRANE PROTEIN YCAP"/>
    <property type="match status" value="1"/>
</dbReference>
<keyword evidence="10" id="KW-1185">Reference proteome</keyword>
<dbReference type="GO" id="GO:0005886">
    <property type="term" value="C:plasma membrane"/>
    <property type="evidence" value="ECO:0007669"/>
    <property type="project" value="UniProtKB-SubCell"/>
</dbReference>
<keyword evidence="6 7" id="KW-0472">Membrane</keyword>
<evidence type="ECO:0000256" key="4">
    <source>
        <dbReference type="ARBA" id="ARBA00022692"/>
    </source>
</evidence>
<dbReference type="InterPro" id="IPR007353">
    <property type="entry name" value="DUF421"/>
</dbReference>
<organism evidence="9 10">
    <name type="scientific">Halobacillus locisalis</name>
    <dbReference type="NCBI Taxonomy" id="220753"/>
    <lineage>
        <taxon>Bacteria</taxon>
        <taxon>Bacillati</taxon>
        <taxon>Bacillota</taxon>
        <taxon>Bacilli</taxon>
        <taxon>Bacillales</taxon>
        <taxon>Bacillaceae</taxon>
        <taxon>Halobacillus</taxon>
    </lineage>
</organism>
<keyword evidence="4 7" id="KW-0812">Transmembrane</keyword>